<dbReference type="Gene3D" id="3.40.50.300">
    <property type="entry name" value="P-loop containing nucleotide triphosphate hydrolases"/>
    <property type="match status" value="1"/>
</dbReference>
<dbReference type="InterPro" id="IPR003593">
    <property type="entry name" value="AAA+_ATPase"/>
</dbReference>
<dbReference type="RefSeq" id="WP_091829433.1">
    <property type="nucleotide sequence ID" value="NZ_FNZK01000003.1"/>
</dbReference>
<evidence type="ECO:0000313" key="3">
    <source>
        <dbReference type="EMBL" id="SEJ08653.1"/>
    </source>
</evidence>
<gene>
    <name evidence="3" type="ORF">SAMN05660742_103111</name>
</gene>
<proteinExistence type="inferred from homology"/>
<accession>A0A1H6VVK1</accession>
<dbReference type="PANTHER" id="PTHR30486:SF16">
    <property type="entry name" value="TWITCHING MOTILITY PROTEIN PILT"/>
    <property type="match status" value="1"/>
</dbReference>
<dbReference type="Gene3D" id="3.30.450.90">
    <property type="match status" value="1"/>
</dbReference>
<dbReference type="PANTHER" id="PTHR30486">
    <property type="entry name" value="TWITCHING MOTILITY PROTEIN PILT"/>
    <property type="match status" value="1"/>
</dbReference>
<comment type="similarity">
    <text evidence="1">Belongs to the GSP E family.</text>
</comment>
<name>A0A1H6VVK1_9FIRM</name>
<dbReference type="CDD" id="cd01131">
    <property type="entry name" value="PilT"/>
    <property type="match status" value="1"/>
</dbReference>
<feature type="domain" description="Bacterial type II secretion system protein E" evidence="2">
    <location>
        <begin position="205"/>
        <end position="219"/>
    </location>
</feature>
<evidence type="ECO:0000259" key="2">
    <source>
        <dbReference type="PROSITE" id="PS00662"/>
    </source>
</evidence>
<dbReference type="GO" id="GO:0016887">
    <property type="term" value="F:ATP hydrolysis activity"/>
    <property type="evidence" value="ECO:0007669"/>
    <property type="project" value="InterPro"/>
</dbReference>
<dbReference type="Pfam" id="PF00437">
    <property type="entry name" value="T2SSE"/>
    <property type="match status" value="1"/>
</dbReference>
<dbReference type="InterPro" id="IPR001482">
    <property type="entry name" value="T2SS/T4SS_dom"/>
</dbReference>
<dbReference type="GO" id="GO:0005524">
    <property type="term" value="F:ATP binding"/>
    <property type="evidence" value="ECO:0007669"/>
    <property type="project" value="InterPro"/>
</dbReference>
<dbReference type="PROSITE" id="PS00662">
    <property type="entry name" value="T2SP_E"/>
    <property type="match status" value="1"/>
</dbReference>
<dbReference type="InterPro" id="IPR050921">
    <property type="entry name" value="T4SS_GSP_E_ATPase"/>
</dbReference>
<protein>
    <submittedName>
        <fullName evidence="3">Twitching motility protein PilT</fullName>
    </submittedName>
</protein>
<dbReference type="SUPFAM" id="SSF52540">
    <property type="entry name" value="P-loop containing nucleoside triphosphate hydrolases"/>
    <property type="match status" value="1"/>
</dbReference>
<dbReference type="InterPro" id="IPR027417">
    <property type="entry name" value="P-loop_NTPase"/>
</dbReference>
<dbReference type="EMBL" id="FNZK01000003">
    <property type="protein sequence ID" value="SEJ08653.1"/>
    <property type="molecule type" value="Genomic_DNA"/>
</dbReference>
<keyword evidence="4" id="KW-1185">Reference proteome</keyword>
<dbReference type="STRING" id="84035.SAMN05660742_103111"/>
<dbReference type="InterPro" id="IPR006321">
    <property type="entry name" value="PilT/PilU"/>
</dbReference>
<dbReference type="NCBIfam" id="TIGR01420">
    <property type="entry name" value="pilT_fam"/>
    <property type="match status" value="1"/>
</dbReference>
<evidence type="ECO:0000256" key="1">
    <source>
        <dbReference type="ARBA" id="ARBA00006611"/>
    </source>
</evidence>
<sequence length="356" mass="40161">MEICNESLKLAENFVYIILKEGVEQKASDIHLTVGAPPAFRKNGLLHFQKQQALEKTELDAIFCFMTNSDQQIKLDQKAELDFIYEFPQVGRFRVHAFRQRSCIAMAIRIVEKTIRSLSMLNQTSILQNMLLKKHGLILLTGSTGSGKSTTLAAMVDWLNQTQAYHIVTLEDPIEYIYPHQKSLVNQREYGLDFFSFHEALRAALREDPDVIMVGELRDAETMLTAITAAETGHLVLGTLHTFDTIEAINRIISMFPTHQQGQIRMQMAMTLQGIIAQQLILRKDGNGRVCAMEILVVTAAIRNLIREGKIQQIFSQLQTGRKFGMNTMAMALQALLEKDIITQEVAASCQRGDAF</sequence>
<organism evidence="3 4">
    <name type="scientific">Propionispira arboris</name>
    <dbReference type="NCBI Taxonomy" id="84035"/>
    <lineage>
        <taxon>Bacteria</taxon>
        <taxon>Bacillati</taxon>
        <taxon>Bacillota</taxon>
        <taxon>Negativicutes</taxon>
        <taxon>Selenomonadales</taxon>
        <taxon>Selenomonadaceae</taxon>
        <taxon>Propionispira</taxon>
    </lineage>
</organism>
<dbReference type="AlphaFoldDB" id="A0A1H6VVK1"/>
<dbReference type="SMART" id="SM00382">
    <property type="entry name" value="AAA"/>
    <property type="match status" value="1"/>
</dbReference>
<reference evidence="3 4" key="1">
    <citation type="submission" date="2016-10" db="EMBL/GenBank/DDBJ databases">
        <authorList>
            <person name="de Groot N.N."/>
        </authorList>
    </citation>
    <scope>NUCLEOTIDE SEQUENCE [LARGE SCALE GENOMIC DNA]</scope>
    <source>
        <strain evidence="3 4">DSM 2179</strain>
    </source>
</reference>
<evidence type="ECO:0000313" key="4">
    <source>
        <dbReference type="Proteomes" id="UP000199662"/>
    </source>
</evidence>
<dbReference type="Proteomes" id="UP000199662">
    <property type="component" value="Unassembled WGS sequence"/>
</dbReference>